<gene>
    <name evidence="3" type="ORF">M8523_11700</name>
</gene>
<feature type="transmembrane region" description="Helical" evidence="1">
    <location>
        <begin position="188"/>
        <end position="207"/>
    </location>
</feature>
<dbReference type="SUPFAM" id="SSF103481">
    <property type="entry name" value="Multidrug resistance efflux transporter EmrE"/>
    <property type="match status" value="2"/>
</dbReference>
<dbReference type="RefSeq" id="WP_282585048.1">
    <property type="nucleotide sequence ID" value="NZ_JAMOIM010000006.1"/>
</dbReference>
<feature type="domain" description="EamA" evidence="2">
    <location>
        <begin position="157"/>
        <end position="289"/>
    </location>
</feature>
<keyword evidence="1" id="KW-1133">Transmembrane helix</keyword>
<dbReference type="InterPro" id="IPR000620">
    <property type="entry name" value="EamA_dom"/>
</dbReference>
<feature type="transmembrane region" description="Helical" evidence="1">
    <location>
        <begin position="274"/>
        <end position="290"/>
    </location>
</feature>
<organism evidence="3 4">
    <name type="scientific">Lichenifustis flavocetrariae</name>
    <dbReference type="NCBI Taxonomy" id="2949735"/>
    <lineage>
        <taxon>Bacteria</taxon>
        <taxon>Pseudomonadati</taxon>
        <taxon>Pseudomonadota</taxon>
        <taxon>Alphaproteobacteria</taxon>
        <taxon>Hyphomicrobiales</taxon>
        <taxon>Lichenihabitantaceae</taxon>
        <taxon>Lichenifustis</taxon>
    </lineage>
</organism>
<dbReference type="EMBL" id="JAMOIM010000006">
    <property type="protein sequence ID" value="MCW6508682.1"/>
    <property type="molecule type" value="Genomic_DNA"/>
</dbReference>
<evidence type="ECO:0000313" key="4">
    <source>
        <dbReference type="Proteomes" id="UP001165667"/>
    </source>
</evidence>
<reference evidence="3" key="1">
    <citation type="submission" date="2022-05" db="EMBL/GenBank/DDBJ databases">
        <authorList>
            <person name="Pankratov T."/>
        </authorList>
    </citation>
    <scope>NUCLEOTIDE SEQUENCE</scope>
    <source>
        <strain evidence="3">BP6-180914</strain>
    </source>
</reference>
<feature type="domain" description="EamA" evidence="2">
    <location>
        <begin position="16"/>
        <end position="140"/>
    </location>
</feature>
<evidence type="ECO:0000259" key="2">
    <source>
        <dbReference type="Pfam" id="PF00892"/>
    </source>
</evidence>
<feature type="transmembrane region" description="Helical" evidence="1">
    <location>
        <begin position="160"/>
        <end position="176"/>
    </location>
</feature>
<feature type="transmembrane region" description="Helical" evidence="1">
    <location>
        <begin position="44"/>
        <end position="61"/>
    </location>
</feature>
<feature type="transmembrane region" description="Helical" evidence="1">
    <location>
        <begin position="73"/>
        <end position="93"/>
    </location>
</feature>
<keyword evidence="1" id="KW-0472">Membrane</keyword>
<feature type="transmembrane region" description="Helical" evidence="1">
    <location>
        <begin position="12"/>
        <end position="32"/>
    </location>
</feature>
<dbReference type="GO" id="GO:0016020">
    <property type="term" value="C:membrane"/>
    <property type="evidence" value="ECO:0007669"/>
    <property type="project" value="InterPro"/>
</dbReference>
<dbReference type="InterPro" id="IPR037185">
    <property type="entry name" value="EmrE-like"/>
</dbReference>
<evidence type="ECO:0000256" key="1">
    <source>
        <dbReference type="SAM" id="Phobius"/>
    </source>
</evidence>
<dbReference type="PANTHER" id="PTHR22911:SF76">
    <property type="entry name" value="EAMA DOMAIN-CONTAINING PROTEIN"/>
    <property type="match status" value="1"/>
</dbReference>
<feature type="transmembrane region" description="Helical" evidence="1">
    <location>
        <begin position="99"/>
        <end position="122"/>
    </location>
</feature>
<feature type="transmembrane region" description="Helical" evidence="1">
    <location>
        <begin position="248"/>
        <end position="268"/>
    </location>
</feature>
<name>A0AA41Z3N6_9HYPH</name>
<protein>
    <submittedName>
        <fullName evidence="3">DMT family transporter</fullName>
    </submittedName>
</protein>
<dbReference type="AlphaFoldDB" id="A0AA41Z3N6"/>
<comment type="caution">
    <text evidence="3">The sequence shown here is derived from an EMBL/GenBank/DDBJ whole genome shotgun (WGS) entry which is preliminary data.</text>
</comment>
<keyword evidence="4" id="KW-1185">Reference proteome</keyword>
<dbReference type="PANTHER" id="PTHR22911">
    <property type="entry name" value="ACYL-MALONYL CONDENSING ENZYME-RELATED"/>
    <property type="match status" value="1"/>
</dbReference>
<dbReference type="Pfam" id="PF00892">
    <property type="entry name" value="EamA"/>
    <property type="match status" value="2"/>
</dbReference>
<sequence>MSSLAITRPTGSVMPVAALVLGAIAMGLSPIAVRLADVGPFTSAFWRVFLALPVLWLWMRASEGRPANPPRPFSRPTILAGLAFAGDLFFWHLSIVHTSVANATFFATSAPLWVVLFGWLLFRERVSVAVLLGLGLCLLGGASLVWQSLQLAPEHVSGDAYGIITGVFFGLYFLAVRAARGSVGAARVTFEISVITAAVLAVAAIGFEHQLLPRSAAGWGALLSLALVSQAGGQGLLSYALGLLPTVFSSLVIFLEAVAAALAALLILGEPVSTLQVLGGLLIVAGIWVARPRQAAVVVEP</sequence>
<keyword evidence="1" id="KW-0812">Transmembrane</keyword>
<dbReference type="Proteomes" id="UP001165667">
    <property type="component" value="Unassembled WGS sequence"/>
</dbReference>
<accession>A0AA41Z3N6</accession>
<proteinExistence type="predicted"/>
<feature type="transmembrane region" description="Helical" evidence="1">
    <location>
        <begin position="129"/>
        <end position="148"/>
    </location>
</feature>
<feature type="transmembrane region" description="Helical" evidence="1">
    <location>
        <begin position="219"/>
        <end position="241"/>
    </location>
</feature>
<evidence type="ECO:0000313" key="3">
    <source>
        <dbReference type="EMBL" id="MCW6508682.1"/>
    </source>
</evidence>